<dbReference type="Gene3D" id="1.10.260.40">
    <property type="entry name" value="lambda repressor-like DNA-binding domains"/>
    <property type="match status" value="2"/>
</dbReference>
<dbReference type="InterPro" id="IPR001387">
    <property type="entry name" value="Cro/C1-type_HTH"/>
</dbReference>
<dbReference type="AlphaFoldDB" id="A0A0F7ICC8"/>
<name>A0A0F7ICC8_RHOHA</name>
<dbReference type="GO" id="GO:0003700">
    <property type="term" value="F:DNA-binding transcription factor activity"/>
    <property type="evidence" value="ECO:0007669"/>
    <property type="project" value="TreeGrafter"/>
</dbReference>
<sequence length="161" mass="17497">MSSDDDFPGRAQSVSRRVMRGFQPDQLEKARRAAGVSQRELARMARLNADTIRRWEIGDTSPQVDLLARVTAAIGVTIADVVKVPEGDRYPGDWRVLRGLTQPQLGAAAGVTTQIVGSVERGEISLSDNVARKLSAALQLPESELRASYERVRNRPGGTSA</sequence>
<dbReference type="PANTHER" id="PTHR46797:SF1">
    <property type="entry name" value="METHYLPHOSPHONATE SYNTHASE"/>
    <property type="match status" value="1"/>
</dbReference>
<proteinExistence type="predicted"/>
<protein>
    <submittedName>
        <fullName evidence="1">Putative Xre family transcriptional regulator</fullName>
    </submittedName>
</protein>
<accession>A0A0F7ICC8</accession>
<dbReference type="Pfam" id="PF01381">
    <property type="entry name" value="HTH_3"/>
    <property type="match status" value="2"/>
</dbReference>
<reference evidence="1" key="1">
    <citation type="journal article" date="2015" name="Infect. Immun.">
        <title>An Invertron-Like Linear Plasmid Mediates Intracellular Survival and Virulence in Bovine Isolates of Rhodococcus equi.</title>
        <authorList>
            <person name="Valero-Rello A."/>
            <person name="Hapeshi A."/>
            <person name="Anastasi E."/>
            <person name="Alvarez S."/>
            <person name="Scortti M."/>
            <person name="Meijer W.G."/>
            <person name="MacArthur I."/>
            <person name="Vazquez-Boland J.A."/>
        </authorList>
    </citation>
    <scope>NUCLEOTIDE SEQUENCE</scope>
    <source>
        <strain evidence="1">PAM1571</strain>
        <plasmid evidence="1">pVAPN1571</plasmid>
    </source>
</reference>
<dbReference type="PANTHER" id="PTHR46797">
    <property type="entry name" value="HTH-TYPE TRANSCRIPTIONAL REGULATOR"/>
    <property type="match status" value="1"/>
</dbReference>
<dbReference type="EMBL" id="KF439868">
    <property type="protein sequence ID" value="AKG90503.1"/>
    <property type="molecule type" value="Genomic_DNA"/>
</dbReference>
<dbReference type="CDD" id="cd00093">
    <property type="entry name" value="HTH_XRE"/>
    <property type="match status" value="2"/>
</dbReference>
<dbReference type="InterPro" id="IPR050807">
    <property type="entry name" value="TransReg_Diox_bact_type"/>
</dbReference>
<evidence type="ECO:0000313" key="1">
    <source>
        <dbReference type="EMBL" id="AKG90503.1"/>
    </source>
</evidence>
<dbReference type="InterPro" id="IPR010982">
    <property type="entry name" value="Lambda_DNA-bd_dom_sf"/>
</dbReference>
<gene>
    <name evidence="1" type="ORF">pVAPN_0440</name>
</gene>
<geneLocation type="plasmid" evidence="1">
    <name>pVAPN1571</name>
</geneLocation>
<dbReference type="SMART" id="SM00530">
    <property type="entry name" value="HTH_XRE"/>
    <property type="match status" value="2"/>
</dbReference>
<keyword evidence="1" id="KW-0614">Plasmid</keyword>
<dbReference type="GO" id="GO:0005829">
    <property type="term" value="C:cytosol"/>
    <property type="evidence" value="ECO:0007669"/>
    <property type="project" value="TreeGrafter"/>
</dbReference>
<dbReference type="PROSITE" id="PS50943">
    <property type="entry name" value="HTH_CROC1"/>
    <property type="match status" value="2"/>
</dbReference>
<dbReference type="SUPFAM" id="SSF47413">
    <property type="entry name" value="lambda repressor-like DNA-binding domains"/>
    <property type="match status" value="2"/>
</dbReference>
<organism evidence="1">
    <name type="scientific">Rhodococcus hoagii</name>
    <name type="common">Corynebacterium equii</name>
    <dbReference type="NCBI Taxonomy" id="43767"/>
    <lineage>
        <taxon>Bacteria</taxon>
        <taxon>Bacillati</taxon>
        <taxon>Actinomycetota</taxon>
        <taxon>Actinomycetes</taxon>
        <taxon>Mycobacteriales</taxon>
        <taxon>Nocardiaceae</taxon>
        <taxon>Prescottella</taxon>
    </lineage>
</organism>
<dbReference type="GO" id="GO:0003677">
    <property type="term" value="F:DNA binding"/>
    <property type="evidence" value="ECO:0007669"/>
    <property type="project" value="InterPro"/>
</dbReference>